<dbReference type="SUPFAM" id="SSF48726">
    <property type="entry name" value="Immunoglobulin"/>
    <property type="match status" value="1"/>
</dbReference>
<gene>
    <name evidence="1" type="ORF">SMRZ_LOCUS2999</name>
</gene>
<accession>A0A183LGS4</accession>
<organism evidence="1 2">
    <name type="scientific">Schistosoma margrebowiei</name>
    <dbReference type="NCBI Taxonomy" id="48269"/>
    <lineage>
        <taxon>Eukaryota</taxon>
        <taxon>Metazoa</taxon>
        <taxon>Spiralia</taxon>
        <taxon>Lophotrochozoa</taxon>
        <taxon>Platyhelminthes</taxon>
        <taxon>Trematoda</taxon>
        <taxon>Digenea</taxon>
        <taxon>Strigeidida</taxon>
        <taxon>Schistosomatoidea</taxon>
        <taxon>Schistosomatidae</taxon>
        <taxon>Schistosoma</taxon>
    </lineage>
</organism>
<evidence type="ECO:0000313" key="1">
    <source>
        <dbReference type="EMBL" id="VDO56726.1"/>
    </source>
</evidence>
<protein>
    <submittedName>
        <fullName evidence="1">Uncharacterized protein</fullName>
    </submittedName>
</protein>
<name>A0A183LGS4_9TREM</name>
<evidence type="ECO:0000313" key="2">
    <source>
        <dbReference type="Proteomes" id="UP000277204"/>
    </source>
</evidence>
<sequence length="97" mass="10587">MVSSGIQAEASFVLFGTRRLGVPASQGLEPINTIYPTLNQKFHSTVSKSGDTAVLHLNGLSENDFGSYICKAVHILGTGEKEFIVKMAGKYKIIFFY</sequence>
<dbReference type="InterPro" id="IPR036179">
    <property type="entry name" value="Ig-like_dom_sf"/>
</dbReference>
<dbReference type="AlphaFoldDB" id="A0A183LGS4"/>
<reference evidence="1 2" key="1">
    <citation type="submission" date="2018-11" db="EMBL/GenBank/DDBJ databases">
        <authorList>
            <consortium name="Pathogen Informatics"/>
        </authorList>
    </citation>
    <scope>NUCLEOTIDE SEQUENCE [LARGE SCALE GENOMIC DNA]</scope>
    <source>
        <strain evidence="1 2">Zambia</strain>
    </source>
</reference>
<proteinExistence type="predicted"/>
<dbReference type="EMBL" id="UZAI01000820">
    <property type="protein sequence ID" value="VDO56726.1"/>
    <property type="molecule type" value="Genomic_DNA"/>
</dbReference>
<dbReference type="Proteomes" id="UP000277204">
    <property type="component" value="Unassembled WGS sequence"/>
</dbReference>
<keyword evidence="2" id="KW-1185">Reference proteome</keyword>